<dbReference type="InterPro" id="IPR050210">
    <property type="entry name" value="tRNA_Adenine-N(6)_MTase"/>
</dbReference>
<dbReference type="PROSITE" id="PS00092">
    <property type="entry name" value="N6_MTASE"/>
    <property type="match status" value="1"/>
</dbReference>
<evidence type="ECO:0000313" key="8">
    <source>
        <dbReference type="EMBL" id="MDT3402063.1"/>
    </source>
</evidence>
<proteinExistence type="inferred from homology"/>
<comment type="similarity">
    <text evidence="6">Belongs to the methyltransferase superfamily. tRNA (adenine-N(6)-)-methyltransferase family.</text>
</comment>
<dbReference type="InterPro" id="IPR022882">
    <property type="entry name" value="tRNA_adenine-N6_MeTrfase"/>
</dbReference>
<evidence type="ECO:0000259" key="7">
    <source>
        <dbReference type="Pfam" id="PF05175"/>
    </source>
</evidence>
<evidence type="ECO:0000256" key="5">
    <source>
        <dbReference type="ARBA" id="ARBA00022694"/>
    </source>
</evidence>
<dbReference type="GO" id="GO:0008168">
    <property type="term" value="F:methyltransferase activity"/>
    <property type="evidence" value="ECO:0007669"/>
    <property type="project" value="UniProtKB-KW"/>
</dbReference>
<comment type="caution">
    <text evidence="8">The sequence shown here is derived from an EMBL/GenBank/DDBJ whole genome shotgun (WGS) entry which is preliminary data.</text>
</comment>
<dbReference type="GO" id="GO:0032259">
    <property type="term" value="P:methylation"/>
    <property type="evidence" value="ECO:0007669"/>
    <property type="project" value="UniProtKB-KW"/>
</dbReference>
<dbReference type="CDD" id="cd02440">
    <property type="entry name" value="AdoMet_MTases"/>
    <property type="match status" value="1"/>
</dbReference>
<comment type="catalytic activity">
    <reaction evidence="6">
        <text>adenosine(37) in tRNA1(Val) + S-adenosyl-L-methionine = N(6)-methyladenosine(37) in tRNA1(Val) + S-adenosyl-L-homocysteine + H(+)</text>
        <dbReference type="Rhea" id="RHEA:43160"/>
        <dbReference type="Rhea" id="RHEA-COMP:10369"/>
        <dbReference type="Rhea" id="RHEA-COMP:10370"/>
        <dbReference type="ChEBI" id="CHEBI:15378"/>
        <dbReference type="ChEBI" id="CHEBI:57856"/>
        <dbReference type="ChEBI" id="CHEBI:59789"/>
        <dbReference type="ChEBI" id="CHEBI:74411"/>
        <dbReference type="ChEBI" id="CHEBI:74449"/>
        <dbReference type="EC" id="2.1.1.223"/>
    </reaction>
</comment>
<dbReference type="EC" id="2.1.1.223" evidence="6"/>
<feature type="domain" description="Methyltransferase small" evidence="7">
    <location>
        <begin position="25"/>
        <end position="159"/>
    </location>
</feature>
<keyword evidence="4 6" id="KW-0949">S-adenosyl-L-methionine</keyword>
<evidence type="ECO:0000256" key="6">
    <source>
        <dbReference type="HAMAP-Rule" id="MF_01872"/>
    </source>
</evidence>
<organism evidence="8 9">
    <name type="scientific">Mucilaginibacter terrae</name>
    <dbReference type="NCBI Taxonomy" id="1955052"/>
    <lineage>
        <taxon>Bacteria</taxon>
        <taxon>Pseudomonadati</taxon>
        <taxon>Bacteroidota</taxon>
        <taxon>Sphingobacteriia</taxon>
        <taxon>Sphingobacteriales</taxon>
        <taxon>Sphingobacteriaceae</taxon>
        <taxon>Mucilaginibacter</taxon>
    </lineage>
</organism>
<evidence type="ECO:0000256" key="3">
    <source>
        <dbReference type="ARBA" id="ARBA00022679"/>
    </source>
</evidence>
<dbReference type="SUPFAM" id="SSF53335">
    <property type="entry name" value="S-adenosyl-L-methionine-dependent methyltransferases"/>
    <property type="match status" value="1"/>
</dbReference>
<dbReference type="PANTHER" id="PTHR47739">
    <property type="entry name" value="TRNA1(VAL) (ADENINE(37)-N6)-METHYLTRANSFERASE"/>
    <property type="match status" value="1"/>
</dbReference>
<evidence type="ECO:0000256" key="1">
    <source>
        <dbReference type="ARBA" id="ARBA00022490"/>
    </source>
</evidence>
<evidence type="ECO:0000256" key="4">
    <source>
        <dbReference type="ARBA" id="ARBA00022691"/>
    </source>
</evidence>
<keyword evidence="5 6" id="KW-0819">tRNA processing</keyword>
<dbReference type="Gene3D" id="3.40.50.150">
    <property type="entry name" value="Vaccinia Virus protein VP39"/>
    <property type="match status" value="1"/>
</dbReference>
<protein>
    <recommendedName>
        <fullName evidence="6">tRNA1(Val) (adenine(37)-N6)-methyltransferase</fullName>
        <ecNumber evidence="6">2.1.1.223</ecNumber>
    </recommendedName>
    <alternativeName>
        <fullName evidence="6">tRNA m6A37 methyltransferase</fullName>
    </alternativeName>
</protein>
<dbReference type="EMBL" id="JAVLVU010000001">
    <property type="protein sequence ID" value="MDT3402063.1"/>
    <property type="molecule type" value="Genomic_DNA"/>
</dbReference>
<keyword evidence="3 6" id="KW-0808">Transferase</keyword>
<keyword evidence="9" id="KW-1185">Reference proteome</keyword>
<name>A0ABU3GQJ6_9SPHI</name>
<accession>A0ABU3GQJ6</accession>
<dbReference type="InterPro" id="IPR007848">
    <property type="entry name" value="Small_mtfrase_dom"/>
</dbReference>
<reference evidence="9" key="1">
    <citation type="submission" date="2023-07" db="EMBL/GenBank/DDBJ databases">
        <title>Functional and genomic diversity of the sorghum phyllosphere microbiome.</title>
        <authorList>
            <person name="Shade A."/>
        </authorList>
    </citation>
    <scope>NUCLEOTIDE SEQUENCE [LARGE SCALE GENOMIC DNA]</scope>
    <source>
        <strain evidence="9">SORGH_AS_0422</strain>
    </source>
</reference>
<dbReference type="HAMAP" id="MF_01872">
    <property type="entry name" value="tRNA_methyltr_YfiC"/>
    <property type="match status" value="1"/>
</dbReference>
<dbReference type="InterPro" id="IPR029063">
    <property type="entry name" value="SAM-dependent_MTases_sf"/>
</dbReference>
<dbReference type="Proteomes" id="UP001258315">
    <property type="component" value="Unassembled WGS sequence"/>
</dbReference>
<comment type="function">
    <text evidence="6">Specifically methylates the adenine in position 37 of tRNA(1)(Val) (anticodon cmo5UAC).</text>
</comment>
<dbReference type="InterPro" id="IPR002052">
    <property type="entry name" value="DNA_methylase_N6_adenine_CS"/>
</dbReference>
<dbReference type="Pfam" id="PF05175">
    <property type="entry name" value="MTS"/>
    <property type="match status" value="1"/>
</dbReference>
<dbReference type="PRINTS" id="PR00507">
    <property type="entry name" value="N12N6MTFRASE"/>
</dbReference>
<comment type="subcellular location">
    <subcellularLocation>
        <location evidence="6">Cytoplasm</location>
    </subcellularLocation>
</comment>
<dbReference type="PANTHER" id="PTHR47739:SF1">
    <property type="entry name" value="TRNA1(VAL) (ADENINE(37)-N6)-METHYLTRANSFERASE"/>
    <property type="match status" value="1"/>
</dbReference>
<gene>
    <name evidence="8" type="ORF">QE417_001135</name>
</gene>
<keyword evidence="1 6" id="KW-0963">Cytoplasm</keyword>
<dbReference type="RefSeq" id="WP_311948194.1">
    <property type="nucleotide sequence ID" value="NZ_JAVLVU010000001.1"/>
</dbReference>
<evidence type="ECO:0000313" key="9">
    <source>
        <dbReference type="Proteomes" id="UP001258315"/>
    </source>
</evidence>
<evidence type="ECO:0000256" key="2">
    <source>
        <dbReference type="ARBA" id="ARBA00022603"/>
    </source>
</evidence>
<keyword evidence="2 6" id="KW-0489">Methyltransferase</keyword>
<sequence length="236" mass="26443">MSIFHFKKFSIDQSGCAMKVNTDGVLLGAIANASHAEKILDIGTGTGVIALMLAQRFEQARISAVEMDATAAKTAEMNFAASDFADRVKVYGQSFQQYFAGNADKRFDMIVSNPPFYIQSLPSVGAHKTLAKHADDSFFEELVSTSAQHLSNNGVLWLILPLATAKLVKQLANLYGLFLQQVVSIHSYPHYDAHREILAFGRHQTNIKYQRYSIYSEPKVYTDEYRELLKDFLTIF</sequence>